<name>A0A1G8L0V6_9BACI</name>
<organism evidence="7 8">
    <name type="scientific">Alteribacillus bidgolensis</name>
    <dbReference type="NCBI Taxonomy" id="930129"/>
    <lineage>
        <taxon>Bacteria</taxon>
        <taxon>Bacillati</taxon>
        <taxon>Bacillota</taxon>
        <taxon>Bacilli</taxon>
        <taxon>Bacillales</taxon>
        <taxon>Bacillaceae</taxon>
        <taxon>Alteribacillus</taxon>
    </lineage>
</organism>
<dbReference type="InterPro" id="IPR018152">
    <property type="entry name" value="SOD_Cu/Zn_BS"/>
</dbReference>
<comment type="function">
    <text evidence="2">Destroys radicals which are normally produced within the cells and which are toxic to biological systems. May play a role in favoring mycobacterial survival in phagocytes.</text>
</comment>
<feature type="compositionally biased region" description="Polar residues" evidence="4">
    <location>
        <begin position="158"/>
        <end position="169"/>
    </location>
</feature>
<keyword evidence="8" id="KW-1185">Reference proteome</keyword>
<keyword evidence="3" id="KW-0479">Metal-binding</keyword>
<reference evidence="7 8" key="1">
    <citation type="submission" date="2016-10" db="EMBL/GenBank/DDBJ databases">
        <authorList>
            <person name="de Groot N.N."/>
        </authorList>
    </citation>
    <scope>NUCLEOTIDE SEQUENCE [LARGE SCALE GENOMIC DNA]</scope>
    <source>
        <strain evidence="8">P4B,CCM 7963,CECT 7998,DSM 25260,IBRC-M 10614,KCTC 13821</strain>
    </source>
</reference>
<dbReference type="AlphaFoldDB" id="A0A1G8L0V6"/>
<comment type="cofactor">
    <cofactor evidence="3">
        <name>Zn(2+)</name>
        <dbReference type="ChEBI" id="CHEBI:29105"/>
    </cofactor>
    <text evidence="3">Binds 1 zinc ion per subunit.</text>
</comment>
<keyword evidence="3" id="KW-0862">Zinc</keyword>
<keyword evidence="5" id="KW-0732">Signal</keyword>
<dbReference type="InterPro" id="IPR036423">
    <property type="entry name" value="SOD-like_Cu/Zn_dom_sf"/>
</dbReference>
<feature type="compositionally biased region" description="Acidic residues" evidence="4">
    <location>
        <begin position="26"/>
        <end position="70"/>
    </location>
</feature>
<evidence type="ECO:0000259" key="6">
    <source>
        <dbReference type="Pfam" id="PF00080"/>
    </source>
</evidence>
<dbReference type="Gene3D" id="2.60.40.200">
    <property type="entry name" value="Superoxide dismutase, copper/zinc binding domain"/>
    <property type="match status" value="1"/>
</dbReference>
<keyword evidence="3" id="KW-0560">Oxidoreductase</keyword>
<accession>A0A1G8L0V6</accession>
<sequence>MIKQRSILIIVLFFVSFGLYACGQEDITDEPDTDENPDSPELEEDEDTDGTEEETSEGTENESTEQEEAANQDPITVSLMNGEENEIGTANLEETDEGIKIQLEASGLPEDSEHGFHIHETGKCEAPDFESAGGHFNPDDSDHGFDSEDGPHAGDLPNITTNENGQVSEEFTVEDVTFASGQENSLLDEDATALVIHEEADDYESQPSGDAGDRLACGVIEEQTE</sequence>
<evidence type="ECO:0000256" key="4">
    <source>
        <dbReference type="SAM" id="MobiDB-lite"/>
    </source>
</evidence>
<dbReference type="EC" id="1.15.1.1" evidence="3"/>
<feature type="domain" description="Superoxide dismutase copper/zinc binding" evidence="6">
    <location>
        <begin position="88"/>
        <end position="220"/>
    </location>
</feature>
<dbReference type="Proteomes" id="UP000199017">
    <property type="component" value="Unassembled WGS sequence"/>
</dbReference>
<feature type="chain" id="PRO_5038880335" description="Superoxide dismutase [Cu-Zn]" evidence="5">
    <location>
        <begin position="22"/>
        <end position="225"/>
    </location>
</feature>
<dbReference type="STRING" id="930129.SAMN05216352_108101"/>
<dbReference type="InterPro" id="IPR024134">
    <property type="entry name" value="SOD_Cu/Zn_/chaperone"/>
</dbReference>
<dbReference type="PROSITE" id="PS51257">
    <property type="entry name" value="PROKAR_LIPOPROTEIN"/>
    <property type="match status" value="1"/>
</dbReference>
<evidence type="ECO:0000256" key="1">
    <source>
        <dbReference type="ARBA" id="ARBA00010457"/>
    </source>
</evidence>
<comment type="cofactor">
    <cofactor evidence="3">
        <name>Cu cation</name>
        <dbReference type="ChEBI" id="CHEBI:23378"/>
    </cofactor>
    <text evidence="3">Binds 1 copper ion per subunit.</text>
</comment>
<evidence type="ECO:0000256" key="2">
    <source>
        <dbReference type="ARBA" id="ARBA00024900"/>
    </source>
</evidence>
<protein>
    <recommendedName>
        <fullName evidence="3">Superoxide dismutase [Cu-Zn]</fullName>
        <ecNumber evidence="3">1.15.1.1</ecNumber>
    </recommendedName>
</protein>
<feature type="signal peptide" evidence="5">
    <location>
        <begin position="1"/>
        <end position="21"/>
    </location>
</feature>
<feature type="region of interest" description="Disordered" evidence="4">
    <location>
        <begin position="118"/>
        <end position="169"/>
    </location>
</feature>
<evidence type="ECO:0000313" key="8">
    <source>
        <dbReference type="Proteomes" id="UP000199017"/>
    </source>
</evidence>
<comment type="similarity">
    <text evidence="1 3">Belongs to the Cu-Zn superoxide dismutase family.</text>
</comment>
<evidence type="ECO:0000256" key="3">
    <source>
        <dbReference type="RuleBase" id="RU000393"/>
    </source>
</evidence>
<comment type="catalytic activity">
    <reaction evidence="3">
        <text>2 superoxide + 2 H(+) = H2O2 + O2</text>
        <dbReference type="Rhea" id="RHEA:20696"/>
        <dbReference type="ChEBI" id="CHEBI:15378"/>
        <dbReference type="ChEBI" id="CHEBI:15379"/>
        <dbReference type="ChEBI" id="CHEBI:16240"/>
        <dbReference type="ChEBI" id="CHEBI:18421"/>
        <dbReference type="EC" id="1.15.1.1"/>
    </reaction>
</comment>
<dbReference type="RefSeq" id="WP_091585972.1">
    <property type="nucleotide sequence ID" value="NZ_FNDU01000008.1"/>
</dbReference>
<keyword evidence="3" id="KW-0186">Copper</keyword>
<proteinExistence type="inferred from homology"/>
<gene>
    <name evidence="7" type="ORF">SAMN05216352_108101</name>
</gene>
<dbReference type="SUPFAM" id="SSF49329">
    <property type="entry name" value="Cu,Zn superoxide dismutase-like"/>
    <property type="match status" value="1"/>
</dbReference>
<dbReference type="CDD" id="cd00305">
    <property type="entry name" value="Cu-Zn_Superoxide_Dismutase"/>
    <property type="match status" value="1"/>
</dbReference>
<dbReference type="PRINTS" id="PR00068">
    <property type="entry name" value="CUZNDISMTASE"/>
</dbReference>
<feature type="region of interest" description="Disordered" evidence="4">
    <location>
        <begin position="25"/>
        <end position="101"/>
    </location>
</feature>
<dbReference type="PROSITE" id="PS00332">
    <property type="entry name" value="SOD_CU_ZN_2"/>
    <property type="match status" value="1"/>
</dbReference>
<evidence type="ECO:0000313" key="7">
    <source>
        <dbReference type="EMBL" id="SDI49253.1"/>
    </source>
</evidence>
<dbReference type="OrthoDB" id="9792957at2"/>
<dbReference type="GO" id="GO:0005507">
    <property type="term" value="F:copper ion binding"/>
    <property type="evidence" value="ECO:0007669"/>
    <property type="project" value="InterPro"/>
</dbReference>
<evidence type="ECO:0000256" key="5">
    <source>
        <dbReference type="SAM" id="SignalP"/>
    </source>
</evidence>
<dbReference type="PANTHER" id="PTHR10003">
    <property type="entry name" value="SUPEROXIDE DISMUTASE CU-ZN -RELATED"/>
    <property type="match status" value="1"/>
</dbReference>
<dbReference type="EMBL" id="FNDU01000008">
    <property type="protein sequence ID" value="SDI49253.1"/>
    <property type="molecule type" value="Genomic_DNA"/>
</dbReference>
<dbReference type="GO" id="GO:0004784">
    <property type="term" value="F:superoxide dismutase activity"/>
    <property type="evidence" value="ECO:0007669"/>
    <property type="project" value="UniProtKB-EC"/>
</dbReference>
<dbReference type="Pfam" id="PF00080">
    <property type="entry name" value="Sod_Cu"/>
    <property type="match status" value="1"/>
</dbReference>
<feature type="compositionally biased region" description="Basic and acidic residues" evidence="4">
    <location>
        <begin position="137"/>
        <end position="152"/>
    </location>
</feature>
<dbReference type="InterPro" id="IPR001424">
    <property type="entry name" value="SOD_Cu_Zn_dom"/>
</dbReference>